<dbReference type="GeneID" id="105366481"/>
<dbReference type="PROSITE" id="PS50041">
    <property type="entry name" value="C_TYPE_LECTIN_2"/>
    <property type="match status" value="1"/>
</dbReference>
<organism evidence="2 3">
    <name type="scientific">Ceratosolen solmsi marchali</name>
    <dbReference type="NCBI Taxonomy" id="326594"/>
    <lineage>
        <taxon>Eukaryota</taxon>
        <taxon>Metazoa</taxon>
        <taxon>Ecdysozoa</taxon>
        <taxon>Arthropoda</taxon>
        <taxon>Hexapoda</taxon>
        <taxon>Insecta</taxon>
        <taxon>Pterygota</taxon>
        <taxon>Neoptera</taxon>
        <taxon>Endopterygota</taxon>
        <taxon>Hymenoptera</taxon>
        <taxon>Apocrita</taxon>
        <taxon>Proctotrupomorpha</taxon>
        <taxon>Chalcidoidea</taxon>
        <taxon>Agaonidae</taxon>
        <taxon>Agaoninae</taxon>
        <taxon>Ceratosolen</taxon>
    </lineage>
</organism>
<dbReference type="SUPFAM" id="SSF56436">
    <property type="entry name" value="C-type lectin-like"/>
    <property type="match status" value="1"/>
</dbReference>
<dbReference type="InterPro" id="IPR001304">
    <property type="entry name" value="C-type_lectin-like"/>
</dbReference>
<feature type="domain" description="C-type lectin" evidence="1">
    <location>
        <begin position="157"/>
        <end position="269"/>
    </location>
</feature>
<dbReference type="KEGG" id="csol:105366481"/>
<dbReference type="InterPro" id="IPR016186">
    <property type="entry name" value="C-type_lectin-like/link_sf"/>
</dbReference>
<dbReference type="SMART" id="SM00034">
    <property type="entry name" value="CLECT"/>
    <property type="match status" value="1"/>
</dbReference>
<evidence type="ECO:0000313" key="3">
    <source>
        <dbReference type="RefSeq" id="XP_011503241.1"/>
    </source>
</evidence>
<protein>
    <submittedName>
        <fullName evidence="3">Uncharacterized protein LOC105366481</fullName>
    </submittedName>
</protein>
<name>A0AAJ6YS93_9HYME</name>
<dbReference type="CDD" id="cd00037">
    <property type="entry name" value="CLECT"/>
    <property type="match status" value="1"/>
</dbReference>
<proteinExistence type="predicted"/>
<sequence length="284" mass="32304">MKLRQELLIILTNIFTMNNCRCCRNVDLRYSMSYNLVKFDAKSTASVMTRRRFVNVSKCKDYAEAKQALAFNFGNFLQTFVLILRAIADYYVCNRISKLRLTGNDFWEPNCILLHCPELNGLHQLVNISGVDYYSTYSNETYGGNVSLNCIANIGLFIVFTEKQNFTNAQNSCHKVQGVLADVTSDARTRGLISLIGDNLVFIGLSNKGNSRNWKNEFGNALSCFDYRAWDSGEPSHSRGCVGLAQITRKRNPVWKVIPCNAELPFICEIPHSQHKTKRLTHMK</sequence>
<dbReference type="Pfam" id="PF00059">
    <property type="entry name" value="Lectin_C"/>
    <property type="match status" value="1"/>
</dbReference>
<reference evidence="3" key="1">
    <citation type="submission" date="2025-08" db="UniProtKB">
        <authorList>
            <consortium name="RefSeq"/>
        </authorList>
    </citation>
    <scope>IDENTIFICATION</scope>
</reference>
<dbReference type="Gene3D" id="3.10.100.10">
    <property type="entry name" value="Mannose-Binding Protein A, subunit A"/>
    <property type="match status" value="1"/>
</dbReference>
<dbReference type="AlphaFoldDB" id="A0AAJ6YS93"/>
<dbReference type="InterPro" id="IPR050111">
    <property type="entry name" value="C-type_lectin/snaclec_domain"/>
</dbReference>
<gene>
    <name evidence="3" type="primary">LOC105366481</name>
</gene>
<dbReference type="RefSeq" id="XP_011503241.1">
    <property type="nucleotide sequence ID" value="XM_011504939.1"/>
</dbReference>
<dbReference type="InterPro" id="IPR016187">
    <property type="entry name" value="CTDL_fold"/>
</dbReference>
<dbReference type="PANTHER" id="PTHR22803">
    <property type="entry name" value="MANNOSE, PHOSPHOLIPASE, LECTIN RECEPTOR RELATED"/>
    <property type="match status" value="1"/>
</dbReference>
<evidence type="ECO:0000259" key="1">
    <source>
        <dbReference type="PROSITE" id="PS50041"/>
    </source>
</evidence>
<keyword evidence="2" id="KW-1185">Reference proteome</keyword>
<evidence type="ECO:0000313" key="2">
    <source>
        <dbReference type="Proteomes" id="UP000695007"/>
    </source>
</evidence>
<accession>A0AAJ6YS93</accession>
<dbReference type="Proteomes" id="UP000695007">
    <property type="component" value="Unplaced"/>
</dbReference>